<gene>
    <name evidence="2" type="ORF">R3P38DRAFT_3265213</name>
</gene>
<evidence type="ECO:0000313" key="3">
    <source>
        <dbReference type="Proteomes" id="UP001362999"/>
    </source>
</evidence>
<dbReference type="PANTHER" id="PTHR38048:SF2">
    <property type="entry name" value="HEMERYTHRIN-LIKE DOMAIN-CONTAINING PROTEIN"/>
    <property type="match status" value="1"/>
</dbReference>
<dbReference type="Gene3D" id="1.20.120.520">
    <property type="entry name" value="nmb1532 protein domain like"/>
    <property type="match status" value="1"/>
</dbReference>
<protein>
    <submittedName>
        <fullName evidence="2">Hemerythrin domain-containing protein</fullName>
    </submittedName>
</protein>
<dbReference type="PANTHER" id="PTHR38048">
    <property type="entry name" value="EXPRESSED PROTEIN"/>
    <property type="match status" value="1"/>
</dbReference>
<keyword evidence="3" id="KW-1185">Reference proteome</keyword>
<dbReference type="EMBL" id="JAWWNJ010000023">
    <property type="protein sequence ID" value="KAK7033264.1"/>
    <property type="molecule type" value="Genomic_DNA"/>
</dbReference>
<proteinExistence type="predicted"/>
<evidence type="ECO:0000313" key="2">
    <source>
        <dbReference type="EMBL" id="KAK7033264.1"/>
    </source>
</evidence>
<feature type="domain" description="Hemerythrin-like" evidence="1">
    <location>
        <begin position="32"/>
        <end position="147"/>
    </location>
</feature>
<reference evidence="2 3" key="1">
    <citation type="journal article" date="2024" name="J Genomics">
        <title>Draft genome sequencing and assembly of Favolaschia claudopus CIRM-BRFM 2984 isolated from oak limbs.</title>
        <authorList>
            <person name="Navarro D."/>
            <person name="Drula E."/>
            <person name="Chaduli D."/>
            <person name="Cazenave R."/>
            <person name="Ahrendt S."/>
            <person name="Wang J."/>
            <person name="Lipzen A."/>
            <person name="Daum C."/>
            <person name="Barry K."/>
            <person name="Grigoriev I.V."/>
            <person name="Favel A."/>
            <person name="Rosso M.N."/>
            <person name="Martin F."/>
        </authorList>
    </citation>
    <scope>NUCLEOTIDE SEQUENCE [LARGE SCALE GENOMIC DNA]</scope>
    <source>
        <strain evidence="2 3">CIRM-BRFM 2984</strain>
    </source>
</reference>
<name>A0AAW0C4G8_9AGAR</name>
<evidence type="ECO:0000259" key="1">
    <source>
        <dbReference type="Pfam" id="PF01814"/>
    </source>
</evidence>
<accession>A0AAW0C4G8</accession>
<dbReference type="InterPro" id="IPR012312">
    <property type="entry name" value="Hemerythrin-like"/>
</dbReference>
<dbReference type="InterPro" id="IPR053206">
    <property type="entry name" value="Dimeric_xanthone_biosynth"/>
</dbReference>
<dbReference type="AlphaFoldDB" id="A0AAW0C4G8"/>
<dbReference type="Proteomes" id="UP001362999">
    <property type="component" value="Unassembled WGS sequence"/>
</dbReference>
<dbReference type="Pfam" id="PF01814">
    <property type="entry name" value="Hemerythrin"/>
    <property type="match status" value="1"/>
</dbReference>
<sequence>MLWSMFQDVTIARPPGDWKDIFDNQAIDMSISHNMFIRGLNAIYAQAEGIKPEQVKPFAFFCTSFLTMLHHHHHIEETLLFPFFETKLGEHTMDANVEQHHAFMAGLEDLENYLKAVQAGTETYSGKSIISKLDSFADVLVEHLREEIPTLESSRMRAAFTEKDLKDLESQLGARVMKEVSITTALPMGLICHDKSTASYFPPLPGPLMWVVKYGLFRLHSDAWAFGPCDVNGVVKPGLGNDTPVPAAS</sequence>
<comment type="caution">
    <text evidence="2">The sequence shown here is derived from an EMBL/GenBank/DDBJ whole genome shotgun (WGS) entry which is preliminary data.</text>
</comment>
<organism evidence="2 3">
    <name type="scientific">Favolaschia claudopus</name>
    <dbReference type="NCBI Taxonomy" id="2862362"/>
    <lineage>
        <taxon>Eukaryota</taxon>
        <taxon>Fungi</taxon>
        <taxon>Dikarya</taxon>
        <taxon>Basidiomycota</taxon>
        <taxon>Agaricomycotina</taxon>
        <taxon>Agaricomycetes</taxon>
        <taxon>Agaricomycetidae</taxon>
        <taxon>Agaricales</taxon>
        <taxon>Marasmiineae</taxon>
        <taxon>Mycenaceae</taxon>
        <taxon>Favolaschia</taxon>
    </lineage>
</organism>
<dbReference type="CDD" id="cd12108">
    <property type="entry name" value="Hr-like"/>
    <property type="match status" value="1"/>
</dbReference>